<feature type="compositionally biased region" description="Polar residues" evidence="1">
    <location>
        <begin position="1"/>
        <end position="21"/>
    </location>
</feature>
<dbReference type="OrthoDB" id="3981028at2759"/>
<feature type="region of interest" description="Disordered" evidence="1">
    <location>
        <begin position="281"/>
        <end position="302"/>
    </location>
</feature>
<proteinExistence type="predicted"/>
<dbReference type="Proteomes" id="UP000039046">
    <property type="component" value="Unassembled WGS sequence"/>
</dbReference>
<evidence type="ECO:0000256" key="1">
    <source>
        <dbReference type="SAM" id="MobiDB-lite"/>
    </source>
</evidence>
<protein>
    <submittedName>
        <fullName evidence="3">Putative Peroxin 26</fullName>
    </submittedName>
</protein>
<dbReference type="AlphaFoldDB" id="A0A0A1TG27"/>
<sequence>MSSYNGSQYAPTLSPTPTVGSSDPFARSLLSSSISSLSTSTTAVRQSSQISKTYRQASTLFLTRRLPEALSTMLPLITPPGAVDDGDLAPVARSSRTTRVKVWSLYLTTLNAIVEMEPDEGKQAFGTQEWRALCAKVREGSVWEEVVRNGYHGVEGDVDSEVVINLATLLLAHANDQSLNQRRLESYLATCNAPNLDVGNRLGGGKSPGPRMGRFASPAPGTGGTDTPRDLNARVKILELYTLHVLLRNNEWDYAREFISVSSVLDDERREAFLQALESLQEEQQEKERQEREERQRQEDQLRRDLEEARRLRAENEEREKRRLEEERARREASEVDYGVEQTNNSPSNRRGHRLTPSQSSTSRPTGRGPVAPPTLRARASMVFSRVRTLIEQLAATLNSNPAVVTRLLVFIVGFLVMLGHKGIRQRIQKILGASWAKVRATAGMGTKVSYI</sequence>
<feature type="region of interest" description="Disordered" evidence="1">
    <location>
        <begin position="199"/>
        <end position="229"/>
    </location>
</feature>
<reference evidence="3 4" key="1">
    <citation type="journal article" date="2015" name="Genome Announc.">
        <title>Draft Genome Sequence and Gene Annotation of the Entomopathogenic Fungus Verticillium hemipterigenum.</title>
        <authorList>
            <person name="Horn F."/>
            <person name="Habel A."/>
            <person name="Scharf D.H."/>
            <person name="Dworschak J."/>
            <person name="Brakhage A.A."/>
            <person name="Guthke R."/>
            <person name="Hertweck C."/>
            <person name="Linde J."/>
        </authorList>
    </citation>
    <scope>NUCLEOTIDE SEQUENCE [LARGE SCALE GENOMIC DNA]</scope>
</reference>
<dbReference type="STRING" id="1531966.A0A0A1TG27"/>
<keyword evidence="4" id="KW-1185">Reference proteome</keyword>
<keyword evidence="2" id="KW-1133">Transmembrane helix</keyword>
<evidence type="ECO:0000313" key="4">
    <source>
        <dbReference type="Proteomes" id="UP000039046"/>
    </source>
</evidence>
<evidence type="ECO:0000256" key="2">
    <source>
        <dbReference type="SAM" id="Phobius"/>
    </source>
</evidence>
<feature type="region of interest" description="Disordered" evidence="1">
    <location>
        <begin position="1"/>
        <end position="22"/>
    </location>
</feature>
<keyword evidence="2" id="KW-0472">Membrane</keyword>
<name>A0A0A1TG27_9HYPO</name>
<feature type="compositionally biased region" description="Basic and acidic residues" evidence="1">
    <location>
        <begin position="315"/>
        <end position="334"/>
    </location>
</feature>
<dbReference type="EMBL" id="CDHN01000002">
    <property type="protein sequence ID" value="CEJ89370.1"/>
    <property type="molecule type" value="Genomic_DNA"/>
</dbReference>
<feature type="transmembrane region" description="Helical" evidence="2">
    <location>
        <begin position="404"/>
        <end position="421"/>
    </location>
</feature>
<keyword evidence="2" id="KW-0812">Transmembrane</keyword>
<organism evidence="3 4">
    <name type="scientific">[Torrubiella] hemipterigena</name>
    <dbReference type="NCBI Taxonomy" id="1531966"/>
    <lineage>
        <taxon>Eukaryota</taxon>
        <taxon>Fungi</taxon>
        <taxon>Dikarya</taxon>
        <taxon>Ascomycota</taxon>
        <taxon>Pezizomycotina</taxon>
        <taxon>Sordariomycetes</taxon>
        <taxon>Hypocreomycetidae</taxon>
        <taxon>Hypocreales</taxon>
        <taxon>Clavicipitaceae</taxon>
        <taxon>Clavicipitaceae incertae sedis</taxon>
        <taxon>'Torrubiella' clade</taxon>
    </lineage>
</organism>
<evidence type="ECO:0000313" key="3">
    <source>
        <dbReference type="EMBL" id="CEJ89370.1"/>
    </source>
</evidence>
<gene>
    <name evidence="3" type="ORF">VHEMI05216</name>
</gene>
<accession>A0A0A1TG27</accession>
<feature type="region of interest" description="Disordered" evidence="1">
    <location>
        <begin position="315"/>
        <end position="376"/>
    </location>
</feature>
<dbReference type="HOGENOM" id="CLU_046457_0_0_1"/>
<feature type="compositionally biased region" description="Basic and acidic residues" evidence="1">
    <location>
        <begin position="284"/>
        <end position="302"/>
    </location>
</feature>
<feature type="compositionally biased region" description="Polar residues" evidence="1">
    <location>
        <begin position="356"/>
        <end position="365"/>
    </location>
</feature>